<reference evidence="3" key="1">
    <citation type="journal article" date="2019" name="Int. J. Syst. Evol. Microbiol.">
        <title>The Global Catalogue of Microorganisms (GCM) 10K type strain sequencing project: providing services to taxonomists for standard genome sequencing and annotation.</title>
        <authorList>
            <consortium name="The Broad Institute Genomics Platform"/>
            <consortium name="The Broad Institute Genome Sequencing Center for Infectious Disease"/>
            <person name="Wu L."/>
            <person name="Ma J."/>
        </authorList>
    </citation>
    <scope>NUCLEOTIDE SEQUENCE [LARGE SCALE GENOMIC DNA]</scope>
    <source>
        <strain evidence="3">JCM 31202</strain>
    </source>
</reference>
<comment type="caution">
    <text evidence="2">The sequence shown here is derived from an EMBL/GenBank/DDBJ whole genome shotgun (WGS) entry which is preliminary data.</text>
</comment>
<sequence length="99" mass="10729">MRVVRMMRFGGPEVLVPGEAPDPVAGAGQVVVDVAVARITFVETQIRRGVDRWHAKPSLPHVPGDLVAARVVRRAIGEPGPAAPRSPRRAYWSAGTSRW</sequence>
<dbReference type="RefSeq" id="WP_378299625.1">
    <property type="nucleotide sequence ID" value="NZ_JBHTJA010000031.1"/>
</dbReference>
<evidence type="ECO:0008006" key="4">
    <source>
        <dbReference type="Google" id="ProtNLM"/>
    </source>
</evidence>
<evidence type="ECO:0000256" key="1">
    <source>
        <dbReference type="SAM" id="MobiDB-lite"/>
    </source>
</evidence>
<dbReference type="EMBL" id="JBHTJA010000031">
    <property type="protein sequence ID" value="MFD0902135.1"/>
    <property type="molecule type" value="Genomic_DNA"/>
</dbReference>
<evidence type="ECO:0000313" key="2">
    <source>
        <dbReference type="EMBL" id="MFD0902135.1"/>
    </source>
</evidence>
<dbReference type="Proteomes" id="UP001596972">
    <property type="component" value="Unassembled WGS sequence"/>
</dbReference>
<name>A0ABW3ER68_9ACTN</name>
<gene>
    <name evidence="2" type="ORF">ACFQ11_17170</name>
</gene>
<dbReference type="Gene3D" id="3.90.180.10">
    <property type="entry name" value="Medium-chain alcohol dehydrogenases, catalytic domain"/>
    <property type="match status" value="1"/>
</dbReference>
<dbReference type="SUPFAM" id="SSF50129">
    <property type="entry name" value="GroES-like"/>
    <property type="match status" value="1"/>
</dbReference>
<feature type="region of interest" description="Disordered" evidence="1">
    <location>
        <begin position="78"/>
        <end position="99"/>
    </location>
</feature>
<organism evidence="2 3">
    <name type="scientific">Actinomadura sediminis</name>
    <dbReference type="NCBI Taxonomy" id="1038904"/>
    <lineage>
        <taxon>Bacteria</taxon>
        <taxon>Bacillati</taxon>
        <taxon>Actinomycetota</taxon>
        <taxon>Actinomycetes</taxon>
        <taxon>Streptosporangiales</taxon>
        <taxon>Thermomonosporaceae</taxon>
        <taxon>Actinomadura</taxon>
    </lineage>
</organism>
<protein>
    <recommendedName>
        <fullName evidence="4">Alcohol dehydrogenase N-terminal domain-containing protein</fullName>
    </recommendedName>
</protein>
<evidence type="ECO:0000313" key="3">
    <source>
        <dbReference type="Proteomes" id="UP001596972"/>
    </source>
</evidence>
<proteinExistence type="predicted"/>
<dbReference type="InterPro" id="IPR011032">
    <property type="entry name" value="GroES-like_sf"/>
</dbReference>
<accession>A0ABW3ER68</accession>
<keyword evidence="3" id="KW-1185">Reference proteome</keyword>